<dbReference type="EMBL" id="JAACJO010000010">
    <property type="protein sequence ID" value="KAF5353397.1"/>
    <property type="molecule type" value="Genomic_DNA"/>
</dbReference>
<dbReference type="SMART" id="SM00220">
    <property type="entry name" value="S_TKc"/>
    <property type="match status" value="1"/>
</dbReference>
<comment type="caution">
    <text evidence="3">The sequence shown here is derived from an EMBL/GenBank/DDBJ whole genome shotgun (WGS) entry which is preliminary data.</text>
</comment>
<evidence type="ECO:0000256" key="1">
    <source>
        <dbReference type="SAM" id="MobiDB-lite"/>
    </source>
</evidence>
<sequence length="409" mass="46165">MGNSHSVHRKQTKDATSQRFEDMHPDYQKSYRLLSELVKDRNKRRLLARLKGEEAQSMTDFLNRVLERRDFQGNDARREILHTLANLARTAQVFPECLKLEGVSCKFDPLLHTGGFGDIFKGGFGDQVVCVKAIRRSPTIYTSEQLIKTHAKEAILSAHMSHKNILPFYGVHLCSDEYHRVCIISPWMEHGDLLKYLEDCPDAPRIPLMSDMISGLAYMHEFGIVHSDLKAKNVLVSEEGRALLADFGGSRVNTATKTGVSVGEANWMAPELLSGYQGNATVESDIWSFACTCYEVITGAKPFNQFRSIIALSQAIDRDGLIPSQPVACPHFDETVWKKLKECWAKEPNERPTAVALRQFVVGLFKDDRKESGHRRMSIRLDRTVIDDPLVYQTLLKVQNTAPSTGNKK</sequence>
<protein>
    <recommendedName>
        <fullName evidence="2">Protein kinase domain-containing protein</fullName>
    </recommendedName>
</protein>
<dbReference type="InterPro" id="IPR001245">
    <property type="entry name" value="Ser-Thr/Tyr_kinase_cat_dom"/>
</dbReference>
<feature type="region of interest" description="Disordered" evidence="1">
    <location>
        <begin position="1"/>
        <end position="21"/>
    </location>
</feature>
<proteinExistence type="predicted"/>
<evidence type="ECO:0000313" key="3">
    <source>
        <dbReference type="EMBL" id="KAF5353397.1"/>
    </source>
</evidence>
<dbReference type="PANTHER" id="PTHR44329">
    <property type="entry name" value="SERINE/THREONINE-PROTEIN KINASE TNNI3K-RELATED"/>
    <property type="match status" value="1"/>
</dbReference>
<dbReference type="InterPro" id="IPR051681">
    <property type="entry name" value="Ser/Thr_Kinases-Pseudokinases"/>
</dbReference>
<dbReference type="PROSITE" id="PS00108">
    <property type="entry name" value="PROTEIN_KINASE_ST"/>
    <property type="match status" value="1"/>
</dbReference>
<dbReference type="InterPro" id="IPR000719">
    <property type="entry name" value="Prot_kinase_dom"/>
</dbReference>
<dbReference type="PANTHER" id="PTHR44329:SF214">
    <property type="entry name" value="PROTEIN KINASE DOMAIN-CONTAINING PROTEIN"/>
    <property type="match status" value="1"/>
</dbReference>
<gene>
    <name evidence="3" type="ORF">D9756_008109</name>
</gene>
<reference evidence="3 4" key="1">
    <citation type="journal article" date="2020" name="ISME J.">
        <title>Uncovering the hidden diversity of litter-decomposition mechanisms in mushroom-forming fungi.</title>
        <authorList>
            <person name="Floudas D."/>
            <person name="Bentzer J."/>
            <person name="Ahren D."/>
            <person name="Johansson T."/>
            <person name="Persson P."/>
            <person name="Tunlid A."/>
        </authorList>
    </citation>
    <scope>NUCLEOTIDE SEQUENCE [LARGE SCALE GENOMIC DNA]</scope>
    <source>
        <strain evidence="3 4">CBS 146.42</strain>
    </source>
</reference>
<evidence type="ECO:0000313" key="4">
    <source>
        <dbReference type="Proteomes" id="UP000559027"/>
    </source>
</evidence>
<dbReference type="Pfam" id="PF07714">
    <property type="entry name" value="PK_Tyr_Ser-Thr"/>
    <property type="match status" value="1"/>
</dbReference>
<feature type="domain" description="Protein kinase" evidence="2">
    <location>
        <begin position="105"/>
        <end position="361"/>
    </location>
</feature>
<accession>A0A8H5FYG5</accession>
<dbReference type="PROSITE" id="PS50011">
    <property type="entry name" value="PROTEIN_KINASE_DOM"/>
    <property type="match status" value="1"/>
</dbReference>
<dbReference type="OrthoDB" id="3039481at2759"/>
<dbReference type="Gene3D" id="1.10.510.10">
    <property type="entry name" value="Transferase(Phosphotransferase) domain 1"/>
    <property type="match status" value="1"/>
</dbReference>
<organism evidence="3 4">
    <name type="scientific">Leucocoprinus leucothites</name>
    <dbReference type="NCBI Taxonomy" id="201217"/>
    <lineage>
        <taxon>Eukaryota</taxon>
        <taxon>Fungi</taxon>
        <taxon>Dikarya</taxon>
        <taxon>Basidiomycota</taxon>
        <taxon>Agaricomycotina</taxon>
        <taxon>Agaricomycetes</taxon>
        <taxon>Agaricomycetidae</taxon>
        <taxon>Agaricales</taxon>
        <taxon>Agaricineae</taxon>
        <taxon>Agaricaceae</taxon>
        <taxon>Leucocoprinus</taxon>
    </lineage>
</organism>
<name>A0A8H5FYG5_9AGAR</name>
<dbReference type="InterPro" id="IPR011009">
    <property type="entry name" value="Kinase-like_dom_sf"/>
</dbReference>
<dbReference type="AlphaFoldDB" id="A0A8H5FYG5"/>
<dbReference type="InterPro" id="IPR008271">
    <property type="entry name" value="Ser/Thr_kinase_AS"/>
</dbReference>
<evidence type="ECO:0000259" key="2">
    <source>
        <dbReference type="PROSITE" id="PS50011"/>
    </source>
</evidence>
<dbReference type="PRINTS" id="PR00109">
    <property type="entry name" value="TYRKINASE"/>
</dbReference>
<dbReference type="SUPFAM" id="SSF56112">
    <property type="entry name" value="Protein kinase-like (PK-like)"/>
    <property type="match status" value="1"/>
</dbReference>
<dbReference type="Proteomes" id="UP000559027">
    <property type="component" value="Unassembled WGS sequence"/>
</dbReference>
<dbReference type="GO" id="GO:0005524">
    <property type="term" value="F:ATP binding"/>
    <property type="evidence" value="ECO:0007669"/>
    <property type="project" value="InterPro"/>
</dbReference>
<feature type="compositionally biased region" description="Basic residues" evidence="1">
    <location>
        <begin position="1"/>
        <end position="11"/>
    </location>
</feature>
<dbReference type="GO" id="GO:0004674">
    <property type="term" value="F:protein serine/threonine kinase activity"/>
    <property type="evidence" value="ECO:0007669"/>
    <property type="project" value="TreeGrafter"/>
</dbReference>
<keyword evidence="4" id="KW-1185">Reference proteome</keyword>